<name>A0A4Q9JVE8_9BACT</name>
<dbReference type="AlphaFoldDB" id="A0A4Q9JVE8"/>
<dbReference type="OrthoDB" id="5525175at2"/>
<dbReference type="EMBL" id="QPGR01000005">
    <property type="protein sequence ID" value="TBR81435.1"/>
    <property type="molecule type" value="Genomic_DNA"/>
</dbReference>
<protein>
    <submittedName>
        <fullName evidence="3">Lytic transglycosylase domain-containing protein</fullName>
    </submittedName>
</protein>
<dbReference type="InterPro" id="IPR008258">
    <property type="entry name" value="Transglycosylase_SLT_dom_1"/>
</dbReference>
<comment type="caution">
    <text evidence="3">The sequence shown here is derived from an EMBL/GenBank/DDBJ whole genome shotgun (WGS) entry which is preliminary data.</text>
</comment>
<sequence length="538" mass="63276">MKKILLIFLLSNLLFGNSYDLKELKQKDNSLAKDYYIYRLLEENNISKNEAQSLNSHIFRYVGKIKTELEKIIPVATYINPLYKQCFTYTKNNILDANLTCQSVRLNSITFIASLNNETRKILASNMQQEKPEIINLLLAFNQEKPVAYLDKKEDVDNFFKLYNYSMKIDYPLSATFINKLSFSQNFKQFVQNVVIKKENPNFSLSLLNVKPENTQENSAFFLGVNALVYNKKDLAFNFFEQAYKSFSKQENKDNALFWMYMIKKDKQDLITLANSTSLNIYNLYARELINLDFPKILNPKPKKETNFFNMQDPFAWQELSKEIANANPDKLKNLANQFNTQETLPIYTYILERLHKFKNHYFIMPYFEFIKDYDTKRQALILAIARQESRFIPTAISTSYALGIMQFMPFLANHIGNKELKVENFDQDLMFNPKIAYYFANHHLNYLETHLNSPLFVAYAYNGGIGFTKRMLARKDLFKKGEFEPFLSMELVPYQESRIYGKKVLANYIVYRYLLNDNIKISDIFENLAQNNDLNKS</sequence>
<evidence type="ECO:0000256" key="1">
    <source>
        <dbReference type="ARBA" id="ARBA00007734"/>
    </source>
</evidence>
<dbReference type="Gene3D" id="1.10.530.10">
    <property type="match status" value="1"/>
</dbReference>
<comment type="similarity">
    <text evidence="1">Belongs to the transglycosylase Slt family.</text>
</comment>
<evidence type="ECO:0000313" key="4">
    <source>
        <dbReference type="Proteomes" id="UP000292583"/>
    </source>
</evidence>
<dbReference type="GO" id="GO:0008933">
    <property type="term" value="F:peptidoglycan lytic transglycosylase activity"/>
    <property type="evidence" value="ECO:0007669"/>
    <property type="project" value="InterPro"/>
</dbReference>
<dbReference type="InterPro" id="IPR023346">
    <property type="entry name" value="Lysozyme-like_dom_sf"/>
</dbReference>
<dbReference type="PROSITE" id="PS00922">
    <property type="entry name" value="TRANSGLYCOSYLASE"/>
    <property type="match status" value="1"/>
</dbReference>
<proteinExistence type="inferred from homology"/>
<dbReference type="GO" id="GO:0016020">
    <property type="term" value="C:membrane"/>
    <property type="evidence" value="ECO:0007669"/>
    <property type="project" value="InterPro"/>
</dbReference>
<reference evidence="3 4" key="1">
    <citation type="submission" date="2018-07" db="EMBL/GenBank/DDBJ databases">
        <title>Campylobacter zealandensis sp. nov., isolated from birds and water in New Zealand.</title>
        <authorList>
            <person name="Wilkinson D.A."/>
            <person name="Biggs P.J."/>
            <person name="French N.P."/>
            <person name="Midwinter A.C."/>
        </authorList>
    </citation>
    <scope>NUCLEOTIDE SEQUENCE [LARGE SCALE GENOMIC DNA]</scope>
    <source>
        <strain evidence="3 4">B423b</strain>
    </source>
</reference>
<gene>
    <name evidence="3" type="ORF">DU473_03595</name>
</gene>
<dbReference type="InterPro" id="IPR000189">
    <property type="entry name" value="Transglyc_AS"/>
</dbReference>
<dbReference type="CDD" id="cd13401">
    <property type="entry name" value="Slt70-like"/>
    <property type="match status" value="1"/>
</dbReference>
<evidence type="ECO:0000259" key="2">
    <source>
        <dbReference type="Pfam" id="PF01464"/>
    </source>
</evidence>
<accession>A0A4Q9JVE8</accession>
<dbReference type="Pfam" id="PF01464">
    <property type="entry name" value="SLT"/>
    <property type="match status" value="1"/>
</dbReference>
<dbReference type="SUPFAM" id="SSF53955">
    <property type="entry name" value="Lysozyme-like"/>
    <property type="match status" value="1"/>
</dbReference>
<dbReference type="Proteomes" id="UP000292583">
    <property type="component" value="Unassembled WGS sequence"/>
</dbReference>
<organism evidence="3 4">
    <name type="scientific">Campylobacter novaezeelandiae</name>
    <dbReference type="NCBI Taxonomy" id="2267891"/>
    <lineage>
        <taxon>Bacteria</taxon>
        <taxon>Pseudomonadati</taxon>
        <taxon>Campylobacterota</taxon>
        <taxon>Epsilonproteobacteria</taxon>
        <taxon>Campylobacterales</taxon>
        <taxon>Campylobacteraceae</taxon>
        <taxon>Campylobacter</taxon>
    </lineage>
</organism>
<evidence type="ECO:0000313" key="3">
    <source>
        <dbReference type="EMBL" id="TBR81435.1"/>
    </source>
</evidence>
<feature type="domain" description="Transglycosylase SLT" evidence="2">
    <location>
        <begin position="375"/>
        <end position="477"/>
    </location>
</feature>
<dbReference type="GO" id="GO:0000270">
    <property type="term" value="P:peptidoglycan metabolic process"/>
    <property type="evidence" value="ECO:0007669"/>
    <property type="project" value="InterPro"/>
</dbReference>
<dbReference type="RefSeq" id="WP_131163547.1">
    <property type="nucleotide sequence ID" value="NZ_QPGQ01000014.1"/>
</dbReference>
<dbReference type="PANTHER" id="PTHR37423">
    <property type="entry name" value="SOLUBLE LYTIC MUREIN TRANSGLYCOSYLASE-RELATED"/>
    <property type="match status" value="1"/>
</dbReference>
<dbReference type="PANTHER" id="PTHR37423:SF2">
    <property type="entry name" value="MEMBRANE-BOUND LYTIC MUREIN TRANSGLYCOSYLASE C"/>
    <property type="match status" value="1"/>
</dbReference>
<keyword evidence="4" id="KW-1185">Reference proteome</keyword>